<protein>
    <submittedName>
        <fullName evidence="2">Uncharacterized protein</fullName>
    </submittedName>
</protein>
<name>A0AA36EQQ2_LACSI</name>
<feature type="region of interest" description="Disordered" evidence="1">
    <location>
        <begin position="35"/>
        <end position="59"/>
    </location>
</feature>
<evidence type="ECO:0000313" key="3">
    <source>
        <dbReference type="Proteomes" id="UP001177003"/>
    </source>
</evidence>
<evidence type="ECO:0000313" key="2">
    <source>
        <dbReference type="EMBL" id="CAI9304273.1"/>
    </source>
</evidence>
<organism evidence="2 3">
    <name type="scientific">Lactuca saligna</name>
    <name type="common">Willowleaf lettuce</name>
    <dbReference type="NCBI Taxonomy" id="75948"/>
    <lineage>
        <taxon>Eukaryota</taxon>
        <taxon>Viridiplantae</taxon>
        <taxon>Streptophyta</taxon>
        <taxon>Embryophyta</taxon>
        <taxon>Tracheophyta</taxon>
        <taxon>Spermatophyta</taxon>
        <taxon>Magnoliopsida</taxon>
        <taxon>eudicotyledons</taxon>
        <taxon>Gunneridae</taxon>
        <taxon>Pentapetalae</taxon>
        <taxon>asterids</taxon>
        <taxon>campanulids</taxon>
        <taxon>Asterales</taxon>
        <taxon>Asteraceae</taxon>
        <taxon>Cichorioideae</taxon>
        <taxon>Cichorieae</taxon>
        <taxon>Lactucinae</taxon>
        <taxon>Lactuca</taxon>
    </lineage>
</organism>
<reference evidence="2" key="1">
    <citation type="submission" date="2023-04" db="EMBL/GenBank/DDBJ databases">
        <authorList>
            <person name="Vijverberg K."/>
            <person name="Xiong W."/>
            <person name="Schranz E."/>
        </authorList>
    </citation>
    <scope>NUCLEOTIDE SEQUENCE</scope>
</reference>
<proteinExistence type="predicted"/>
<accession>A0AA36EQQ2</accession>
<sequence length="98" mass="10579">MISPAPTIKDPSMNSPSSFFTPLSCASLTITRGSSLDSRPIDEFSNSGDSSRHPSVVEAPTCSSGSDFLIDTTSKIRRQETVFFSTIIQNGPRSKQVH</sequence>
<evidence type="ECO:0000256" key="1">
    <source>
        <dbReference type="SAM" id="MobiDB-lite"/>
    </source>
</evidence>
<gene>
    <name evidence="2" type="ORF">LSALG_LOCUS42663</name>
</gene>
<keyword evidence="3" id="KW-1185">Reference proteome</keyword>
<dbReference type="EMBL" id="OX465085">
    <property type="protein sequence ID" value="CAI9304273.1"/>
    <property type="molecule type" value="Genomic_DNA"/>
</dbReference>
<dbReference type="Proteomes" id="UP001177003">
    <property type="component" value="Chromosome 9"/>
</dbReference>
<dbReference type="AlphaFoldDB" id="A0AA36EQQ2"/>